<sequence>MNKLATFAGGCFWCMVKPFDQYEGVMKVVSGYTGGHTKNPTYEEVCSDTTGHIEAIQITFDDEIITYEELLNIYWKQIDPTDGGGQFNDRGHKYKTVIFYHDEKQKELAEKSKKELEDSKIFNLPIATEILPATVFYEAEDYHQDYYKKNPNHYYRYYVGSGRYLFTKESWDRNNVDRELLKEKLTPIQFEVTQNDKTEPPFKNEYYDNKEEGIYVDIVSGDLLFSSKDKFDSGCGWPSFTKPVKETSIMEKSDFTNGMFRTEVRSSKANSHLGHVFNDGPKEFGGLRYCINSASLKFIPKDKMIEEGYEKYLYLFND</sequence>
<dbReference type="Proteomes" id="UP000245622">
    <property type="component" value="Chromosome 1"/>
</dbReference>
<dbReference type="InterPro" id="IPR036509">
    <property type="entry name" value="Met_Sox_Rdtase_MsrA_sf"/>
</dbReference>
<evidence type="ECO:0000256" key="4">
    <source>
        <dbReference type="ARBA" id="ARBA00047806"/>
    </source>
</evidence>
<dbReference type="RefSeq" id="WP_180703337.1">
    <property type="nucleotide sequence ID" value="NZ_LN555523.1"/>
</dbReference>
<evidence type="ECO:0000256" key="7">
    <source>
        <dbReference type="HAMAP-Rule" id="MF_01400"/>
    </source>
</evidence>
<dbReference type="InterPro" id="IPR002579">
    <property type="entry name" value="Met_Sox_Rdtase_MsrB_dom"/>
</dbReference>
<feature type="active site" description="Nucleophile" evidence="7">
    <location>
        <position position="290"/>
    </location>
</feature>
<reference evidence="10 11" key="1">
    <citation type="submission" date="2014-04" db="EMBL/GenBank/DDBJ databases">
        <authorList>
            <person name="Hornung B.V."/>
        </authorList>
    </citation>
    <scope>NUCLEOTIDE SEQUENCE [LARGE SCALE GENOMIC DNA]</scope>
    <source>
        <strain evidence="10 11">CRIB</strain>
    </source>
</reference>
<evidence type="ECO:0000313" key="11">
    <source>
        <dbReference type="Proteomes" id="UP000245622"/>
    </source>
</evidence>
<dbReference type="FunFam" id="3.30.1060.10:FF:000003">
    <property type="entry name" value="Peptide methionine sulfoxide reductase MsrA"/>
    <property type="match status" value="1"/>
</dbReference>
<feature type="active site" evidence="8">
    <location>
        <position position="11"/>
    </location>
</feature>
<evidence type="ECO:0000259" key="9">
    <source>
        <dbReference type="PROSITE" id="PS51790"/>
    </source>
</evidence>
<proteinExistence type="inferred from homology"/>
<evidence type="ECO:0000256" key="3">
    <source>
        <dbReference type="ARBA" id="ARBA00023268"/>
    </source>
</evidence>
<protein>
    <recommendedName>
        <fullName evidence="7 8">Multifunctional fusion protein</fullName>
    </recommendedName>
    <domain>
        <recommendedName>
            <fullName evidence="8">Peptide methionine sulfoxide reductase MsrA</fullName>
            <shortName evidence="8">Protein-methionine-S-oxide reductase</shortName>
            <ecNumber evidence="8">1.8.4.11</ecNumber>
        </recommendedName>
        <alternativeName>
            <fullName evidence="8">Peptide-methionine (S)-S-oxide reductase</fullName>
            <shortName evidence="8">Peptide Met(O) reductase</shortName>
        </alternativeName>
    </domain>
    <domain>
        <recommendedName>
            <fullName evidence="7">Peptide methionine sulfoxide reductase MsrB</fullName>
            <ecNumber evidence="7">1.8.4.12</ecNumber>
        </recommendedName>
        <alternativeName>
            <fullName evidence="7">Peptide-methionine (R)-S-oxide reductase</fullName>
        </alternativeName>
    </domain>
</protein>
<dbReference type="GO" id="GO:0008113">
    <property type="term" value="F:peptide-methionine (S)-S-oxide reductase activity"/>
    <property type="evidence" value="ECO:0007669"/>
    <property type="project" value="UniProtKB-UniRule"/>
</dbReference>
<dbReference type="AlphaFoldDB" id="A0A1V1I0H9"/>
<dbReference type="SUPFAM" id="SSF51316">
    <property type="entry name" value="Mss4-like"/>
    <property type="match status" value="1"/>
</dbReference>
<dbReference type="Pfam" id="PF01625">
    <property type="entry name" value="PMSR"/>
    <property type="match status" value="1"/>
</dbReference>
<dbReference type="Gene3D" id="2.170.150.20">
    <property type="entry name" value="Peptide methionine sulfoxide reductase"/>
    <property type="match status" value="1"/>
</dbReference>
<dbReference type="Pfam" id="PF01641">
    <property type="entry name" value="SelR"/>
    <property type="match status" value="1"/>
</dbReference>
<keyword evidence="3" id="KW-0511">Multifunctional enzyme</keyword>
<comment type="similarity">
    <text evidence="7">Belongs to the MsrB Met sulfoxide reductase family.</text>
</comment>
<dbReference type="NCBIfam" id="TIGR00357">
    <property type="entry name" value="peptide-methionine (R)-S-oxide reductase MsrB"/>
    <property type="match status" value="1"/>
</dbReference>
<dbReference type="EMBL" id="LN555523">
    <property type="protein sequence ID" value="CED93639.1"/>
    <property type="molecule type" value="Genomic_DNA"/>
</dbReference>
<evidence type="ECO:0000256" key="6">
    <source>
        <dbReference type="ARBA" id="ARBA00048782"/>
    </source>
</evidence>
<evidence type="ECO:0000256" key="1">
    <source>
        <dbReference type="ARBA" id="ARBA00005591"/>
    </source>
</evidence>
<evidence type="ECO:0000256" key="5">
    <source>
        <dbReference type="ARBA" id="ARBA00048488"/>
    </source>
</evidence>
<dbReference type="GO" id="GO:0033744">
    <property type="term" value="F:L-methionine:thioredoxin-disulfide S-oxidoreductase activity"/>
    <property type="evidence" value="ECO:0007669"/>
    <property type="project" value="RHEA"/>
</dbReference>
<dbReference type="FunFam" id="2.170.150.20:FF:000003">
    <property type="entry name" value="Peptide methionine sulfoxide reductase MsrB"/>
    <property type="match status" value="1"/>
</dbReference>
<dbReference type="PANTHER" id="PTHR43774:SF1">
    <property type="entry name" value="PEPTIDE METHIONINE SULFOXIDE REDUCTASE MSRA 2"/>
    <property type="match status" value="1"/>
</dbReference>
<comment type="function">
    <text evidence="8">Has an important function as a repair enzyme for proteins that have been inactivated by oxidation. Catalyzes the reversible oxidation-reduction of methionine sulfoxide in proteins to methionine.</text>
</comment>
<dbReference type="EC" id="1.8.4.11" evidence="8"/>
<accession>A0A1V1I0H9</accession>
<dbReference type="KEGG" id="ril:CRIB_888"/>
<dbReference type="SUPFAM" id="SSF55068">
    <property type="entry name" value="Peptide methionine sulfoxide reductase"/>
    <property type="match status" value="1"/>
</dbReference>
<dbReference type="GO" id="GO:0033743">
    <property type="term" value="F:peptide-methionine (R)-S-oxide reductase activity"/>
    <property type="evidence" value="ECO:0007669"/>
    <property type="project" value="UniProtKB-UniRule"/>
</dbReference>
<evidence type="ECO:0000256" key="2">
    <source>
        <dbReference type="ARBA" id="ARBA00023002"/>
    </source>
</evidence>
<comment type="catalytic activity">
    <reaction evidence="5 7">
        <text>L-methionyl-[protein] + [thioredoxin]-disulfide + H2O = L-methionyl-(R)-S-oxide-[protein] + [thioredoxin]-dithiol</text>
        <dbReference type="Rhea" id="RHEA:24164"/>
        <dbReference type="Rhea" id="RHEA-COMP:10698"/>
        <dbReference type="Rhea" id="RHEA-COMP:10700"/>
        <dbReference type="Rhea" id="RHEA-COMP:12313"/>
        <dbReference type="Rhea" id="RHEA-COMP:12314"/>
        <dbReference type="ChEBI" id="CHEBI:15377"/>
        <dbReference type="ChEBI" id="CHEBI:16044"/>
        <dbReference type="ChEBI" id="CHEBI:29950"/>
        <dbReference type="ChEBI" id="CHEBI:45764"/>
        <dbReference type="ChEBI" id="CHEBI:50058"/>
        <dbReference type="EC" id="1.8.4.12"/>
    </reaction>
</comment>
<dbReference type="GeneID" id="82205066"/>
<organism evidence="10 11">
    <name type="scientific">Romboutsia ilealis</name>
    <dbReference type="NCBI Taxonomy" id="1115758"/>
    <lineage>
        <taxon>Bacteria</taxon>
        <taxon>Bacillati</taxon>
        <taxon>Bacillota</taxon>
        <taxon>Clostridia</taxon>
        <taxon>Peptostreptococcales</taxon>
        <taxon>Peptostreptococcaceae</taxon>
        <taxon>Romboutsia</taxon>
    </lineage>
</organism>
<name>A0A1V1I0H9_9FIRM</name>
<gene>
    <name evidence="8" type="primary">msrA</name>
    <name evidence="7" type="synonym">msrB</name>
    <name evidence="10" type="ORF">CRIB_888</name>
</gene>
<evidence type="ECO:0000313" key="10">
    <source>
        <dbReference type="EMBL" id="CED93639.1"/>
    </source>
</evidence>
<evidence type="ECO:0000256" key="8">
    <source>
        <dbReference type="HAMAP-Rule" id="MF_01401"/>
    </source>
</evidence>
<dbReference type="NCBIfam" id="TIGR00401">
    <property type="entry name" value="msrA"/>
    <property type="match status" value="1"/>
</dbReference>
<comment type="caution">
    <text evidence="7">Lacks conserved residue(s) required for the propagation of feature annotation.</text>
</comment>
<dbReference type="EC" id="1.8.4.12" evidence="7"/>
<comment type="similarity">
    <text evidence="1 8">Belongs to the MsrA Met sulfoxide reductase family.</text>
</comment>
<feature type="domain" description="MsrB" evidence="9">
    <location>
        <begin position="178"/>
        <end position="301"/>
    </location>
</feature>
<dbReference type="PANTHER" id="PTHR43774">
    <property type="entry name" value="PEPTIDE METHIONINE SULFOXIDE REDUCTASE"/>
    <property type="match status" value="1"/>
</dbReference>
<dbReference type="PROSITE" id="PS51790">
    <property type="entry name" value="MSRB"/>
    <property type="match status" value="1"/>
</dbReference>
<keyword evidence="11" id="KW-1185">Reference proteome</keyword>
<dbReference type="HAMAP" id="MF_01400">
    <property type="entry name" value="MsrB"/>
    <property type="match status" value="1"/>
</dbReference>
<dbReference type="InterPro" id="IPR002569">
    <property type="entry name" value="Met_Sox_Rdtase_MsrA_dom"/>
</dbReference>
<comment type="catalytic activity">
    <reaction evidence="6 8">
        <text>[thioredoxin]-disulfide + L-methionine + H2O = L-methionine (S)-S-oxide + [thioredoxin]-dithiol</text>
        <dbReference type="Rhea" id="RHEA:19993"/>
        <dbReference type="Rhea" id="RHEA-COMP:10698"/>
        <dbReference type="Rhea" id="RHEA-COMP:10700"/>
        <dbReference type="ChEBI" id="CHEBI:15377"/>
        <dbReference type="ChEBI" id="CHEBI:29950"/>
        <dbReference type="ChEBI" id="CHEBI:50058"/>
        <dbReference type="ChEBI" id="CHEBI:57844"/>
        <dbReference type="ChEBI" id="CHEBI:58772"/>
        <dbReference type="EC" id="1.8.4.11"/>
    </reaction>
</comment>
<dbReference type="InterPro" id="IPR011057">
    <property type="entry name" value="Mss4-like_sf"/>
</dbReference>
<dbReference type="HAMAP" id="MF_01401">
    <property type="entry name" value="MsrA"/>
    <property type="match status" value="1"/>
</dbReference>
<comment type="catalytic activity">
    <reaction evidence="4 8">
        <text>L-methionyl-[protein] + [thioredoxin]-disulfide + H2O = L-methionyl-(S)-S-oxide-[protein] + [thioredoxin]-dithiol</text>
        <dbReference type="Rhea" id="RHEA:14217"/>
        <dbReference type="Rhea" id="RHEA-COMP:10698"/>
        <dbReference type="Rhea" id="RHEA-COMP:10700"/>
        <dbReference type="Rhea" id="RHEA-COMP:12313"/>
        <dbReference type="Rhea" id="RHEA-COMP:12315"/>
        <dbReference type="ChEBI" id="CHEBI:15377"/>
        <dbReference type="ChEBI" id="CHEBI:16044"/>
        <dbReference type="ChEBI" id="CHEBI:29950"/>
        <dbReference type="ChEBI" id="CHEBI:44120"/>
        <dbReference type="ChEBI" id="CHEBI:50058"/>
        <dbReference type="EC" id="1.8.4.11"/>
    </reaction>
</comment>
<dbReference type="Gene3D" id="3.30.1060.10">
    <property type="entry name" value="Peptide methionine sulphoxide reductase MsrA"/>
    <property type="match status" value="1"/>
</dbReference>
<keyword evidence="2 7" id="KW-0560">Oxidoreductase</keyword>